<name>A0AAE5LQ95_CLOBE</name>
<dbReference type="Proteomes" id="UP000822184">
    <property type="component" value="Unassembled WGS sequence"/>
</dbReference>
<dbReference type="AlphaFoldDB" id="A0AAE5LQ95"/>
<sequence length="152" mass="17996">MEITGLWSVGSIYYGSFEESFVAFMENDLGFIYYMNIQYDEIELFKWKIDDFEALSINGIEVYSFQDEALKEVNKNNITNLKNLKVKKYKKTAFNNKEIEVLEFSQPLVLEDMEFGLEEKNVISSHTYKRLIQLIGDNLPEEYKINVYQENH</sequence>
<accession>A0AAE5LQ95</accession>
<dbReference type="RefSeq" id="WP_077853943.1">
    <property type="nucleotide sequence ID" value="NZ_JABTDW010000001.1"/>
</dbReference>
<dbReference type="EMBL" id="JABTDW010000001">
    <property type="protein sequence ID" value="NSB14638.1"/>
    <property type="molecule type" value="Genomic_DNA"/>
</dbReference>
<comment type="caution">
    <text evidence="1">The sequence shown here is derived from an EMBL/GenBank/DDBJ whole genome shotgun (WGS) entry which is preliminary data.</text>
</comment>
<organism evidence="1 2">
    <name type="scientific">Clostridium beijerinckii</name>
    <name type="common">Clostridium MP</name>
    <dbReference type="NCBI Taxonomy" id="1520"/>
    <lineage>
        <taxon>Bacteria</taxon>
        <taxon>Bacillati</taxon>
        <taxon>Bacillota</taxon>
        <taxon>Clostridia</taxon>
        <taxon>Eubacteriales</taxon>
        <taxon>Clostridiaceae</taxon>
        <taxon>Clostridium</taxon>
    </lineage>
</organism>
<gene>
    <name evidence="1" type="ORF">BCD95_002897</name>
</gene>
<protein>
    <submittedName>
        <fullName evidence="1">Uncharacterized protein</fullName>
    </submittedName>
</protein>
<evidence type="ECO:0000313" key="2">
    <source>
        <dbReference type="Proteomes" id="UP000822184"/>
    </source>
</evidence>
<evidence type="ECO:0000313" key="1">
    <source>
        <dbReference type="EMBL" id="NSB14638.1"/>
    </source>
</evidence>
<reference evidence="1" key="1">
    <citation type="submission" date="2020-06" db="EMBL/GenBank/DDBJ databases">
        <title>Genomic insights into acetone-butanol-ethanol (ABE) fermentation by sequencing solventogenic clostridia strains.</title>
        <authorList>
            <person name="Brown S."/>
        </authorList>
    </citation>
    <scope>NUCLEOTIDE SEQUENCE</scope>
    <source>
        <strain evidence="1">DJ123</strain>
    </source>
</reference>
<proteinExistence type="predicted"/>